<accession>A0A9P0NZR9</accession>
<feature type="compositionally biased region" description="Polar residues" evidence="1">
    <location>
        <begin position="41"/>
        <end position="59"/>
    </location>
</feature>
<feature type="region of interest" description="Disordered" evidence="1">
    <location>
        <begin position="31"/>
        <end position="65"/>
    </location>
</feature>
<keyword evidence="3" id="KW-1185">Reference proteome</keyword>
<evidence type="ECO:0000256" key="1">
    <source>
        <dbReference type="SAM" id="MobiDB-lite"/>
    </source>
</evidence>
<dbReference type="Proteomes" id="UP001152888">
    <property type="component" value="Unassembled WGS sequence"/>
</dbReference>
<gene>
    <name evidence="2" type="ORF">ACAOBT_LOCUS6337</name>
</gene>
<reference evidence="2" key="1">
    <citation type="submission" date="2022-03" db="EMBL/GenBank/DDBJ databases">
        <authorList>
            <person name="Sayadi A."/>
        </authorList>
    </citation>
    <scope>NUCLEOTIDE SEQUENCE</scope>
</reference>
<dbReference type="AlphaFoldDB" id="A0A9P0NZR9"/>
<evidence type="ECO:0000313" key="2">
    <source>
        <dbReference type="EMBL" id="CAH1965452.1"/>
    </source>
</evidence>
<name>A0A9P0NZR9_ACAOB</name>
<protein>
    <submittedName>
        <fullName evidence="2">Uncharacterized protein</fullName>
    </submittedName>
</protein>
<comment type="caution">
    <text evidence="2">The sequence shown here is derived from an EMBL/GenBank/DDBJ whole genome shotgun (WGS) entry which is preliminary data.</text>
</comment>
<proteinExistence type="predicted"/>
<organism evidence="2 3">
    <name type="scientific">Acanthoscelides obtectus</name>
    <name type="common">Bean weevil</name>
    <name type="synonym">Bruchus obtectus</name>
    <dbReference type="NCBI Taxonomy" id="200917"/>
    <lineage>
        <taxon>Eukaryota</taxon>
        <taxon>Metazoa</taxon>
        <taxon>Ecdysozoa</taxon>
        <taxon>Arthropoda</taxon>
        <taxon>Hexapoda</taxon>
        <taxon>Insecta</taxon>
        <taxon>Pterygota</taxon>
        <taxon>Neoptera</taxon>
        <taxon>Endopterygota</taxon>
        <taxon>Coleoptera</taxon>
        <taxon>Polyphaga</taxon>
        <taxon>Cucujiformia</taxon>
        <taxon>Chrysomeloidea</taxon>
        <taxon>Chrysomelidae</taxon>
        <taxon>Bruchinae</taxon>
        <taxon>Bruchini</taxon>
        <taxon>Acanthoscelides</taxon>
    </lineage>
</organism>
<dbReference type="EMBL" id="CAKOFQ010006725">
    <property type="protein sequence ID" value="CAH1965452.1"/>
    <property type="molecule type" value="Genomic_DNA"/>
</dbReference>
<evidence type="ECO:0000313" key="3">
    <source>
        <dbReference type="Proteomes" id="UP001152888"/>
    </source>
</evidence>
<sequence length="83" mass="9122">MCILFSSSSVRKDALTEAELEYYAEHLSEIGSVGEADESEPYSSDDSVKDQNFITSCASGSDDENNYMQSVEEENLPYSGTAF</sequence>